<dbReference type="GO" id="GO:0005615">
    <property type="term" value="C:extracellular space"/>
    <property type="evidence" value="ECO:0007669"/>
    <property type="project" value="TreeGrafter"/>
</dbReference>
<dbReference type="Pfam" id="PF02244">
    <property type="entry name" value="Propep_M14"/>
    <property type="match status" value="1"/>
</dbReference>
<dbReference type="SUPFAM" id="SSF54897">
    <property type="entry name" value="Protease propeptides/inhibitors"/>
    <property type="match status" value="1"/>
</dbReference>
<dbReference type="GO" id="GO:0008270">
    <property type="term" value="F:zinc ion binding"/>
    <property type="evidence" value="ECO:0007669"/>
    <property type="project" value="InterPro"/>
</dbReference>
<reference evidence="15" key="1">
    <citation type="submission" date="2025-08" db="UniProtKB">
        <authorList>
            <consortium name="RefSeq"/>
        </authorList>
    </citation>
    <scope>IDENTIFICATION</scope>
</reference>
<evidence type="ECO:0000256" key="10">
    <source>
        <dbReference type="ARBA" id="ARBA00023157"/>
    </source>
</evidence>
<evidence type="ECO:0000256" key="1">
    <source>
        <dbReference type="ARBA" id="ARBA00001947"/>
    </source>
</evidence>
<evidence type="ECO:0000313" key="14">
    <source>
        <dbReference type="Proteomes" id="UP000189705"/>
    </source>
</evidence>
<protein>
    <submittedName>
        <fullName evidence="15">Mast cell carboxypeptidase A</fullName>
    </submittedName>
</protein>
<keyword evidence="10" id="KW-1015">Disulfide bond</keyword>
<sequence length="418" mass="48149">MKRIVPSGLIVAIFALVSASSFDRAKVFRVKPQNERQVKFIKDLASIKQLDFWHPDSALHVVTHMEVDFHVSADQSRAVQTFMEQNRIQYEVLLHNLQEEIEKQFDGKKNFTARHCYTKYNSWDTIAAWTARIAKKYPKLVSRIEIGNTFEQRPMYLLQVGKVSGRKKTIFMDCGIHAREWISPAFCQWFVKQATRTYGKDKTMTYLLDNLNFYVLPVFNIDGYVWSWTKDRLWRKNRSNNSNTDCIGTDLNRNFNAAWGTVGVSDDPCDEIYCGTAAESEKETKAVATFIRENLHSIKGYLTIHSYSQMLLFPYGYTSRKAPNHDELNKVAEEAVEALSSMYGTKYKYGVSATIIYPTSGSSDDWAYDEGIKYSFGFELRDRGKYGFLLPQSKIKPTCKETMLAVMHIAKYVLNHAS</sequence>
<evidence type="ECO:0000256" key="9">
    <source>
        <dbReference type="ARBA" id="ARBA00023049"/>
    </source>
</evidence>
<dbReference type="PRINTS" id="PR00765">
    <property type="entry name" value="CRBOXYPTASEA"/>
</dbReference>
<dbReference type="RefSeq" id="XP_006033003.1">
    <property type="nucleotide sequence ID" value="XM_006032941.1"/>
</dbReference>
<dbReference type="KEGG" id="asn:102370184"/>
<feature type="active site" description="Proton donor/acceptor" evidence="11">
    <location>
        <position position="379"/>
    </location>
</feature>
<dbReference type="FunFam" id="3.30.70.340:FF:000002">
    <property type="entry name" value="Carboxypeptidase A"/>
    <property type="match status" value="1"/>
</dbReference>
<dbReference type="PROSITE" id="PS00133">
    <property type="entry name" value="CARBOXYPEPT_ZN_2"/>
    <property type="match status" value="1"/>
</dbReference>
<dbReference type="Gene3D" id="3.40.630.10">
    <property type="entry name" value="Zn peptidases"/>
    <property type="match status" value="1"/>
</dbReference>
<keyword evidence="3 15" id="KW-0121">Carboxypeptidase</keyword>
<keyword evidence="4" id="KW-0645">Protease</keyword>
<dbReference type="eggNOG" id="KOG2650">
    <property type="taxonomic scope" value="Eukaryota"/>
</dbReference>
<keyword evidence="8" id="KW-0862">Zinc</keyword>
<feature type="domain" description="Peptidase M14" evidence="13">
    <location>
        <begin position="119"/>
        <end position="413"/>
    </location>
</feature>
<dbReference type="GO" id="GO:0006508">
    <property type="term" value="P:proteolysis"/>
    <property type="evidence" value="ECO:0007669"/>
    <property type="project" value="UniProtKB-KW"/>
</dbReference>
<dbReference type="InterPro" id="IPR003146">
    <property type="entry name" value="M14A_act_pep"/>
</dbReference>
<dbReference type="SMART" id="SM00631">
    <property type="entry name" value="Zn_pept"/>
    <property type="match status" value="1"/>
</dbReference>
<accession>A0A1U7SM41</accession>
<keyword evidence="9" id="KW-0482">Metalloprotease</keyword>
<evidence type="ECO:0000256" key="2">
    <source>
        <dbReference type="ARBA" id="ARBA00005988"/>
    </source>
</evidence>
<name>A0A1U7SM41_ALLSI</name>
<feature type="signal peptide" evidence="12">
    <location>
        <begin position="1"/>
        <end position="19"/>
    </location>
</feature>
<dbReference type="GeneID" id="102370184"/>
<evidence type="ECO:0000313" key="15">
    <source>
        <dbReference type="RefSeq" id="XP_006033003.1"/>
    </source>
</evidence>
<evidence type="ECO:0000256" key="3">
    <source>
        <dbReference type="ARBA" id="ARBA00022645"/>
    </source>
</evidence>
<dbReference type="InterPro" id="IPR057246">
    <property type="entry name" value="CARBOXYPEPT_ZN_1"/>
</dbReference>
<dbReference type="AlphaFoldDB" id="A0A1U7SM41"/>
<proteinExistence type="inferred from homology"/>
<dbReference type="InterPro" id="IPR000834">
    <property type="entry name" value="Peptidase_M14"/>
</dbReference>
<evidence type="ECO:0000256" key="11">
    <source>
        <dbReference type="PROSITE-ProRule" id="PRU01379"/>
    </source>
</evidence>
<dbReference type="PROSITE" id="PS00132">
    <property type="entry name" value="CARBOXYPEPT_ZN_1"/>
    <property type="match status" value="1"/>
</dbReference>
<comment type="similarity">
    <text evidence="2 11">Belongs to the peptidase M14 family.</text>
</comment>
<dbReference type="PANTHER" id="PTHR11705:SF65">
    <property type="entry name" value="MAST CELL CARBOXYPEPTIDASE A"/>
    <property type="match status" value="1"/>
</dbReference>
<evidence type="ECO:0000256" key="5">
    <source>
        <dbReference type="ARBA" id="ARBA00022723"/>
    </source>
</evidence>
<keyword evidence="5" id="KW-0479">Metal-binding</keyword>
<organism evidence="14 15">
    <name type="scientific">Alligator sinensis</name>
    <name type="common">Chinese alligator</name>
    <dbReference type="NCBI Taxonomy" id="38654"/>
    <lineage>
        <taxon>Eukaryota</taxon>
        <taxon>Metazoa</taxon>
        <taxon>Chordata</taxon>
        <taxon>Craniata</taxon>
        <taxon>Vertebrata</taxon>
        <taxon>Euteleostomi</taxon>
        <taxon>Archelosauria</taxon>
        <taxon>Archosauria</taxon>
        <taxon>Crocodylia</taxon>
        <taxon>Alligatoridae</taxon>
        <taxon>Alligatorinae</taxon>
        <taxon>Alligator</taxon>
    </lineage>
</organism>
<dbReference type="PROSITE" id="PS52035">
    <property type="entry name" value="PEPTIDASE_M14"/>
    <property type="match status" value="1"/>
</dbReference>
<dbReference type="SUPFAM" id="SSF53187">
    <property type="entry name" value="Zn-dependent exopeptidases"/>
    <property type="match status" value="1"/>
</dbReference>
<evidence type="ECO:0000256" key="12">
    <source>
        <dbReference type="SAM" id="SignalP"/>
    </source>
</evidence>
<evidence type="ECO:0000259" key="13">
    <source>
        <dbReference type="PROSITE" id="PS52035"/>
    </source>
</evidence>
<evidence type="ECO:0000256" key="4">
    <source>
        <dbReference type="ARBA" id="ARBA00022670"/>
    </source>
</evidence>
<dbReference type="Proteomes" id="UP000189705">
    <property type="component" value="Unplaced"/>
</dbReference>
<dbReference type="FunFam" id="3.40.630.10:FF:000001">
    <property type="entry name" value="Carboxypeptidase B"/>
    <property type="match status" value="1"/>
</dbReference>
<dbReference type="OrthoDB" id="3626597at2759"/>
<evidence type="ECO:0000256" key="6">
    <source>
        <dbReference type="ARBA" id="ARBA00022729"/>
    </source>
</evidence>
<dbReference type="InterPro" id="IPR036990">
    <property type="entry name" value="M14A-like_propep"/>
</dbReference>
<dbReference type="STRING" id="38654.A0A1U7SM41"/>
<keyword evidence="6 12" id="KW-0732">Signal</keyword>
<dbReference type="InterPro" id="IPR057247">
    <property type="entry name" value="CARBOXYPEPT_ZN_2"/>
</dbReference>
<feature type="chain" id="PRO_5010519903" evidence="12">
    <location>
        <begin position="20"/>
        <end position="418"/>
    </location>
</feature>
<gene>
    <name evidence="15" type="primary">LOC102370184</name>
</gene>
<dbReference type="GO" id="GO:0004181">
    <property type="term" value="F:metallocarboxypeptidase activity"/>
    <property type="evidence" value="ECO:0007669"/>
    <property type="project" value="InterPro"/>
</dbReference>
<keyword evidence="14" id="KW-1185">Reference proteome</keyword>
<comment type="cofactor">
    <cofactor evidence="1">
        <name>Zn(2+)</name>
        <dbReference type="ChEBI" id="CHEBI:29105"/>
    </cofactor>
</comment>
<dbReference type="PANTHER" id="PTHR11705">
    <property type="entry name" value="PROTEASE FAMILY M14 CARBOXYPEPTIDASE A,B"/>
    <property type="match status" value="1"/>
</dbReference>
<dbReference type="Pfam" id="PF00246">
    <property type="entry name" value="Peptidase_M14"/>
    <property type="match status" value="1"/>
</dbReference>
<evidence type="ECO:0000256" key="7">
    <source>
        <dbReference type="ARBA" id="ARBA00022801"/>
    </source>
</evidence>
<dbReference type="InParanoid" id="A0A1U7SM41"/>
<dbReference type="Gene3D" id="3.30.70.340">
    <property type="entry name" value="Metallocarboxypeptidase-like"/>
    <property type="match status" value="1"/>
</dbReference>
<evidence type="ECO:0000256" key="8">
    <source>
        <dbReference type="ARBA" id="ARBA00022833"/>
    </source>
</evidence>
<keyword evidence="7" id="KW-0378">Hydrolase</keyword>